<accession>A0ABQ6H002</accession>
<evidence type="ECO:0000313" key="3">
    <source>
        <dbReference type="Proteomes" id="UP001157186"/>
    </source>
</evidence>
<proteinExistence type="predicted"/>
<name>A0ABQ6H002_9GAMM</name>
<dbReference type="EMBL" id="BSST01000001">
    <property type="protein sequence ID" value="GLX80360.1"/>
    <property type="molecule type" value="Genomic_DNA"/>
</dbReference>
<feature type="region of interest" description="Disordered" evidence="1">
    <location>
        <begin position="133"/>
        <end position="180"/>
    </location>
</feature>
<evidence type="ECO:0000256" key="1">
    <source>
        <dbReference type="SAM" id="MobiDB-lite"/>
    </source>
</evidence>
<protein>
    <submittedName>
        <fullName evidence="2">Uncharacterized protein</fullName>
    </submittedName>
</protein>
<evidence type="ECO:0000313" key="2">
    <source>
        <dbReference type="EMBL" id="GLX80360.1"/>
    </source>
</evidence>
<organism evidence="2 3">
    <name type="scientific">Thalassotalea insulae</name>
    <dbReference type="NCBI Taxonomy" id="2056778"/>
    <lineage>
        <taxon>Bacteria</taxon>
        <taxon>Pseudomonadati</taxon>
        <taxon>Pseudomonadota</taxon>
        <taxon>Gammaproteobacteria</taxon>
        <taxon>Alteromonadales</taxon>
        <taxon>Colwelliaceae</taxon>
        <taxon>Thalassotalea</taxon>
    </lineage>
</organism>
<sequence length="180" mass="19229">MRDGGSDTLSKKLVSFNLGNAFGENPTSGLDSLFPNGGVSPTQLQMRTLDTMNLPSCTARRPIQTGQGGSFDTRSKTTIFHDLNPFSKGVLSGVGDGTASNRHDAGSGTKFRTQLSPFADTKIVYQNGHSTSHDALINHQPSSRDTTSASALHPVPSHLPDGYHKSFRHRSSSQSDITLS</sequence>
<dbReference type="Proteomes" id="UP001157186">
    <property type="component" value="Unassembled WGS sequence"/>
</dbReference>
<keyword evidence="3" id="KW-1185">Reference proteome</keyword>
<reference evidence="2 3" key="1">
    <citation type="submission" date="2023-03" db="EMBL/GenBank/DDBJ databases">
        <title>Draft genome sequence of Thalassotalea insulae KCTC 62186T.</title>
        <authorList>
            <person name="Sawabe T."/>
        </authorList>
    </citation>
    <scope>NUCLEOTIDE SEQUENCE [LARGE SCALE GENOMIC DNA]</scope>
    <source>
        <strain evidence="2 3">KCTC 62186</strain>
    </source>
</reference>
<gene>
    <name evidence="2" type="ORF">tinsulaeT_37000</name>
</gene>
<feature type="compositionally biased region" description="Polar residues" evidence="1">
    <location>
        <begin position="139"/>
        <end position="150"/>
    </location>
</feature>
<comment type="caution">
    <text evidence="2">The sequence shown here is derived from an EMBL/GenBank/DDBJ whole genome shotgun (WGS) entry which is preliminary data.</text>
</comment>